<comment type="similarity">
    <text evidence="1">Belongs to the 'phage' integrase family.</text>
</comment>
<dbReference type="InterPro" id="IPR013762">
    <property type="entry name" value="Integrase-like_cat_sf"/>
</dbReference>
<evidence type="ECO:0000313" key="8">
    <source>
        <dbReference type="Proteomes" id="UP001322664"/>
    </source>
</evidence>
<evidence type="ECO:0000259" key="6">
    <source>
        <dbReference type="PROSITE" id="PS51900"/>
    </source>
</evidence>
<evidence type="ECO:0000259" key="5">
    <source>
        <dbReference type="PROSITE" id="PS51898"/>
    </source>
</evidence>
<dbReference type="Gene3D" id="1.10.443.10">
    <property type="entry name" value="Intergrase catalytic core"/>
    <property type="match status" value="1"/>
</dbReference>
<dbReference type="InterPro" id="IPR025269">
    <property type="entry name" value="SAM-like_dom"/>
</dbReference>
<keyword evidence="2 4" id="KW-0238">DNA-binding</keyword>
<feature type="domain" description="Tyr recombinase" evidence="5">
    <location>
        <begin position="132"/>
        <end position="322"/>
    </location>
</feature>
<dbReference type="PANTHER" id="PTHR30349">
    <property type="entry name" value="PHAGE INTEGRASE-RELATED"/>
    <property type="match status" value="1"/>
</dbReference>
<accession>A0ABZ0RR83</accession>
<protein>
    <submittedName>
        <fullName evidence="7">Tyrosine-type recombinase/integrase</fullName>
    </submittedName>
</protein>
<evidence type="ECO:0000256" key="1">
    <source>
        <dbReference type="ARBA" id="ARBA00008857"/>
    </source>
</evidence>
<keyword evidence="3" id="KW-0233">DNA recombination</keyword>
<dbReference type="PANTHER" id="PTHR30349:SF64">
    <property type="entry name" value="PROPHAGE INTEGRASE INTD-RELATED"/>
    <property type="match status" value="1"/>
</dbReference>
<dbReference type="Pfam" id="PF00589">
    <property type="entry name" value="Phage_integrase"/>
    <property type="match status" value="1"/>
</dbReference>
<dbReference type="InterPro" id="IPR010998">
    <property type="entry name" value="Integrase_recombinase_N"/>
</dbReference>
<gene>
    <name evidence="7" type="ORF">R6U77_12690</name>
</gene>
<evidence type="ECO:0000256" key="4">
    <source>
        <dbReference type="PROSITE-ProRule" id="PRU01248"/>
    </source>
</evidence>
<dbReference type="SUPFAM" id="SSF56349">
    <property type="entry name" value="DNA breaking-rejoining enzymes"/>
    <property type="match status" value="1"/>
</dbReference>
<dbReference type="PROSITE" id="PS51898">
    <property type="entry name" value="TYR_RECOMBINASE"/>
    <property type="match status" value="1"/>
</dbReference>
<dbReference type="PROSITE" id="PS51900">
    <property type="entry name" value="CB"/>
    <property type="match status" value="1"/>
</dbReference>
<proteinExistence type="inferred from homology"/>
<dbReference type="InterPro" id="IPR044068">
    <property type="entry name" value="CB"/>
</dbReference>
<evidence type="ECO:0000256" key="3">
    <source>
        <dbReference type="ARBA" id="ARBA00023172"/>
    </source>
</evidence>
<dbReference type="Pfam" id="PF13102">
    <property type="entry name" value="Phage_int_SAM_5"/>
    <property type="match status" value="1"/>
</dbReference>
<organism evidence="7 8">
    <name type="scientific">Lysinibacillus louembei</name>
    <dbReference type="NCBI Taxonomy" id="1470088"/>
    <lineage>
        <taxon>Bacteria</taxon>
        <taxon>Bacillati</taxon>
        <taxon>Bacillota</taxon>
        <taxon>Bacilli</taxon>
        <taxon>Bacillales</taxon>
        <taxon>Bacillaceae</taxon>
        <taxon>Lysinibacillus</taxon>
    </lineage>
</organism>
<name>A0ABZ0RR83_9BACI</name>
<reference evidence="7 8" key="1">
    <citation type="submission" date="2023-09" db="EMBL/GenBank/DDBJ databases">
        <authorList>
            <person name="Page C.A."/>
            <person name="Perez-Diaz I.M."/>
        </authorList>
    </citation>
    <scope>NUCLEOTIDE SEQUENCE [LARGE SCALE GENOMIC DNA]</scope>
    <source>
        <strain evidence="7 8">Ll15</strain>
    </source>
</reference>
<dbReference type="RefSeq" id="WP_319835904.1">
    <property type="nucleotide sequence ID" value="NZ_CP137624.1"/>
</dbReference>
<evidence type="ECO:0000313" key="7">
    <source>
        <dbReference type="EMBL" id="WPK10737.1"/>
    </source>
</evidence>
<keyword evidence="8" id="KW-1185">Reference proteome</keyword>
<dbReference type="InterPro" id="IPR002104">
    <property type="entry name" value="Integrase_catalytic"/>
</dbReference>
<dbReference type="EMBL" id="CP137624">
    <property type="protein sequence ID" value="WPK10737.1"/>
    <property type="molecule type" value="Genomic_DNA"/>
</dbReference>
<dbReference type="InterPro" id="IPR050090">
    <property type="entry name" value="Tyrosine_recombinase_XerCD"/>
</dbReference>
<dbReference type="CDD" id="cd00397">
    <property type="entry name" value="DNA_BRE_C"/>
    <property type="match status" value="1"/>
</dbReference>
<dbReference type="InterPro" id="IPR011010">
    <property type="entry name" value="DNA_brk_join_enz"/>
</dbReference>
<dbReference type="Proteomes" id="UP001322664">
    <property type="component" value="Chromosome"/>
</dbReference>
<evidence type="ECO:0000256" key="2">
    <source>
        <dbReference type="ARBA" id="ARBA00023125"/>
    </source>
</evidence>
<dbReference type="Gene3D" id="1.10.150.130">
    <property type="match status" value="1"/>
</dbReference>
<sequence>MTKKKGIFDINLANQFISSTNSVKKKEEKREGVTMEQALSTILRQMEVEGCRERTLYDYRTITINFMHNTDAVYLDDITETVIRDWLGTMKVKNSTRLTRLKCFKAFLSRCYDNGWIKFKYWKNIKIRVDTAIKEGATDDEVNLLLSVLDYSKFLDLRNACAILLMYRAGLRIGTISLMRERHIDFENMQLKLDGDVMKNHKGLILPIDKQLAYLLTVLINQNEAIRREYSQDNDLLFITMKGTSTINSITSNSIKQQLYKYTKQFGIKNINPHALRRGFASNLYKKSNDILLVSKALGHADLSVTTKYLHADLQNVADDVRKYFEFN</sequence>
<feature type="domain" description="Core-binding (CB)" evidence="6">
    <location>
        <begin position="33"/>
        <end position="112"/>
    </location>
</feature>